<organism evidence="1 2">
    <name type="scientific">Zizania palustris</name>
    <name type="common">Northern wild rice</name>
    <dbReference type="NCBI Taxonomy" id="103762"/>
    <lineage>
        <taxon>Eukaryota</taxon>
        <taxon>Viridiplantae</taxon>
        <taxon>Streptophyta</taxon>
        <taxon>Embryophyta</taxon>
        <taxon>Tracheophyta</taxon>
        <taxon>Spermatophyta</taxon>
        <taxon>Magnoliopsida</taxon>
        <taxon>Liliopsida</taxon>
        <taxon>Poales</taxon>
        <taxon>Poaceae</taxon>
        <taxon>BOP clade</taxon>
        <taxon>Oryzoideae</taxon>
        <taxon>Oryzeae</taxon>
        <taxon>Zizaniinae</taxon>
        <taxon>Zizania</taxon>
    </lineage>
</organism>
<protein>
    <submittedName>
        <fullName evidence="1">Uncharacterized protein</fullName>
    </submittedName>
</protein>
<dbReference type="Proteomes" id="UP000729402">
    <property type="component" value="Unassembled WGS sequence"/>
</dbReference>
<comment type="caution">
    <text evidence="1">The sequence shown here is derived from an EMBL/GenBank/DDBJ whole genome shotgun (WGS) entry which is preliminary data.</text>
</comment>
<dbReference type="EMBL" id="JAAALK010000288">
    <property type="protein sequence ID" value="KAG8054053.1"/>
    <property type="molecule type" value="Genomic_DNA"/>
</dbReference>
<evidence type="ECO:0000313" key="1">
    <source>
        <dbReference type="EMBL" id="KAG8054053.1"/>
    </source>
</evidence>
<reference evidence="1" key="1">
    <citation type="journal article" date="2021" name="bioRxiv">
        <title>Whole Genome Assembly and Annotation of Northern Wild Rice, Zizania palustris L., Supports a Whole Genome Duplication in the Zizania Genus.</title>
        <authorList>
            <person name="Haas M."/>
            <person name="Kono T."/>
            <person name="Macchietto M."/>
            <person name="Millas R."/>
            <person name="McGilp L."/>
            <person name="Shao M."/>
            <person name="Duquette J."/>
            <person name="Hirsch C.N."/>
            <person name="Kimball J."/>
        </authorList>
    </citation>
    <scope>NUCLEOTIDE SEQUENCE</scope>
    <source>
        <tissue evidence="1">Fresh leaf tissue</tissue>
    </source>
</reference>
<keyword evidence="2" id="KW-1185">Reference proteome</keyword>
<reference evidence="1" key="2">
    <citation type="submission" date="2021-02" db="EMBL/GenBank/DDBJ databases">
        <authorList>
            <person name="Kimball J.A."/>
            <person name="Haas M.W."/>
            <person name="Macchietto M."/>
            <person name="Kono T."/>
            <person name="Duquette J."/>
            <person name="Shao M."/>
        </authorList>
    </citation>
    <scope>NUCLEOTIDE SEQUENCE</scope>
    <source>
        <tissue evidence="1">Fresh leaf tissue</tissue>
    </source>
</reference>
<evidence type="ECO:0000313" key="2">
    <source>
        <dbReference type="Proteomes" id="UP000729402"/>
    </source>
</evidence>
<proteinExistence type="predicted"/>
<accession>A0A8J5RYD8</accession>
<name>A0A8J5RYD8_ZIZPA</name>
<dbReference type="AlphaFoldDB" id="A0A8J5RYD8"/>
<gene>
    <name evidence="1" type="ORF">GUJ93_ZPchr0001g32644</name>
</gene>
<sequence>MHLINIGRNCWTAKLVQYLLAELDAELMNSNTEISHSRKGKGDFDPSDFLTPSIPGTNKMPSYPDDFIAAVLVVVSADHGSLNPINHQTKPIQAVTGHPATVTW</sequence>